<dbReference type="RefSeq" id="WP_184746746.1">
    <property type="nucleotide sequence ID" value="NZ_JACHGJ010000003.1"/>
</dbReference>
<dbReference type="EMBL" id="JACHGJ010000003">
    <property type="protein sequence ID" value="MBB6480487.1"/>
    <property type="molecule type" value="Genomic_DNA"/>
</dbReference>
<keyword evidence="2" id="KW-1133">Transmembrane helix</keyword>
<dbReference type="Pfam" id="PF04024">
    <property type="entry name" value="PspC"/>
    <property type="match status" value="1"/>
</dbReference>
<comment type="caution">
    <text evidence="4">The sequence shown here is derived from an EMBL/GenBank/DDBJ whole genome shotgun (WGS) entry which is preliminary data.</text>
</comment>
<reference evidence="4 5" key="1">
    <citation type="submission" date="2020-08" db="EMBL/GenBank/DDBJ databases">
        <title>Genomic Encyclopedia of Type Strains, Phase IV (KMG-IV): sequencing the most valuable type-strain genomes for metagenomic binning, comparative biology and taxonomic classification.</title>
        <authorList>
            <person name="Goeker M."/>
        </authorList>
    </citation>
    <scope>NUCLEOTIDE SEQUENCE [LARGE SCALE GENOMIC DNA]</scope>
    <source>
        <strain evidence="4 5">DSM 2461</strain>
    </source>
</reference>
<accession>A0A841RB62</accession>
<sequence>MKVYRSREGKIFGVCQGLADSTGYSAKYWRIAAVVAAFFTAGWAIAAYIIAAFVLPVRRPEGYDSKGFKENFEDLRDDAEAFVKREYSEFKEAGADASKTRKERKDAKAASAGDSKIDPEKA</sequence>
<proteinExistence type="predicted"/>
<protein>
    <submittedName>
        <fullName evidence="4">Phage shock protein PspC (Stress-responsive transcriptional regulator)</fullName>
    </submittedName>
</protein>
<evidence type="ECO:0000313" key="5">
    <source>
        <dbReference type="Proteomes" id="UP000587760"/>
    </source>
</evidence>
<keyword evidence="2" id="KW-0472">Membrane</keyword>
<keyword evidence="2" id="KW-0812">Transmembrane</keyword>
<gene>
    <name evidence="4" type="ORF">HNR50_002150</name>
</gene>
<dbReference type="Proteomes" id="UP000587760">
    <property type="component" value="Unassembled WGS sequence"/>
</dbReference>
<organism evidence="4 5">
    <name type="scientific">Spirochaeta isovalerica</name>
    <dbReference type="NCBI Taxonomy" id="150"/>
    <lineage>
        <taxon>Bacteria</taxon>
        <taxon>Pseudomonadati</taxon>
        <taxon>Spirochaetota</taxon>
        <taxon>Spirochaetia</taxon>
        <taxon>Spirochaetales</taxon>
        <taxon>Spirochaetaceae</taxon>
        <taxon>Spirochaeta</taxon>
    </lineage>
</organism>
<feature type="domain" description="Phage shock protein PspC N-terminal" evidence="3">
    <location>
        <begin position="2"/>
        <end position="57"/>
    </location>
</feature>
<feature type="compositionally biased region" description="Basic and acidic residues" evidence="1">
    <location>
        <begin position="93"/>
        <end position="108"/>
    </location>
</feature>
<evidence type="ECO:0000256" key="1">
    <source>
        <dbReference type="SAM" id="MobiDB-lite"/>
    </source>
</evidence>
<dbReference type="AlphaFoldDB" id="A0A841RB62"/>
<feature type="transmembrane region" description="Helical" evidence="2">
    <location>
        <begin position="28"/>
        <end position="55"/>
    </location>
</feature>
<evidence type="ECO:0000313" key="4">
    <source>
        <dbReference type="EMBL" id="MBB6480487.1"/>
    </source>
</evidence>
<evidence type="ECO:0000259" key="3">
    <source>
        <dbReference type="Pfam" id="PF04024"/>
    </source>
</evidence>
<keyword evidence="5" id="KW-1185">Reference proteome</keyword>
<dbReference type="InterPro" id="IPR007168">
    <property type="entry name" value="Phageshock_PspC_N"/>
</dbReference>
<name>A0A841RB62_9SPIO</name>
<feature type="region of interest" description="Disordered" evidence="1">
    <location>
        <begin position="93"/>
        <end position="122"/>
    </location>
</feature>
<evidence type="ECO:0000256" key="2">
    <source>
        <dbReference type="SAM" id="Phobius"/>
    </source>
</evidence>